<evidence type="ECO:0000313" key="2">
    <source>
        <dbReference type="Proteomes" id="UP000579281"/>
    </source>
</evidence>
<proteinExistence type="predicted"/>
<evidence type="ECO:0000313" key="1">
    <source>
        <dbReference type="EMBL" id="MBB6218657.1"/>
    </source>
</evidence>
<dbReference type="InterPro" id="IPR038559">
    <property type="entry name" value="XkdN-like_sf"/>
</dbReference>
<sequence>MSDFQDFLMDDFGEVEIVEKTVKLGGKEKKMKFKPITAAKGDELRKSCRKISFHKGQKIIETDQDAYMAKIIIETTMHPDFKNKELQSSWGVLGAENLLNAMKVKMLDGEYSELFSIVSEINGYDKSMNELIEEAKN</sequence>
<dbReference type="InterPro" id="IPR014986">
    <property type="entry name" value="XkdN-like"/>
</dbReference>
<protein>
    <recommendedName>
        <fullName evidence="3">Phage XkdN-like tail assembly chaperone protein, TAC</fullName>
    </recommendedName>
</protein>
<dbReference type="Pfam" id="PF08890">
    <property type="entry name" value="Phage_TAC_5"/>
    <property type="match status" value="1"/>
</dbReference>
<dbReference type="RefSeq" id="WP_184313323.1">
    <property type="nucleotide sequence ID" value="NZ_JACHEN010000044.1"/>
</dbReference>
<dbReference type="AlphaFoldDB" id="A0A841KZ75"/>
<dbReference type="Gene3D" id="3.30.2220.30">
    <property type="match status" value="1"/>
</dbReference>
<accession>A0A841KZ75</accession>
<evidence type="ECO:0008006" key="3">
    <source>
        <dbReference type="Google" id="ProtNLM"/>
    </source>
</evidence>
<name>A0A841KZ75_9FIRM</name>
<gene>
    <name evidence="1" type="ORF">HNQ80_004831</name>
</gene>
<keyword evidence="2" id="KW-1185">Reference proteome</keyword>
<dbReference type="EMBL" id="JACHEN010000044">
    <property type="protein sequence ID" value="MBB6218657.1"/>
    <property type="molecule type" value="Genomic_DNA"/>
</dbReference>
<dbReference type="Proteomes" id="UP000579281">
    <property type="component" value="Unassembled WGS sequence"/>
</dbReference>
<reference evidence="1 2" key="1">
    <citation type="submission" date="2020-08" db="EMBL/GenBank/DDBJ databases">
        <title>Genomic Encyclopedia of Type Strains, Phase IV (KMG-IV): sequencing the most valuable type-strain genomes for metagenomic binning, comparative biology and taxonomic classification.</title>
        <authorList>
            <person name="Goeker M."/>
        </authorList>
    </citation>
    <scope>NUCLEOTIDE SEQUENCE [LARGE SCALE GENOMIC DNA]</scope>
    <source>
        <strain evidence="1 2">DSM 103526</strain>
    </source>
</reference>
<comment type="caution">
    <text evidence="1">The sequence shown here is derived from an EMBL/GenBank/DDBJ whole genome shotgun (WGS) entry which is preliminary data.</text>
</comment>
<organism evidence="1 2">
    <name type="scientific">Anaerosolibacter carboniphilus</name>
    <dbReference type="NCBI Taxonomy" id="1417629"/>
    <lineage>
        <taxon>Bacteria</taxon>
        <taxon>Bacillati</taxon>
        <taxon>Bacillota</taxon>
        <taxon>Clostridia</taxon>
        <taxon>Peptostreptococcales</taxon>
        <taxon>Thermotaleaceae</taxon>
        <taxon>Anaerosolibacter</taxon>
    </lineage>
</organism>